<gene>
    <name evidence="3" type="ORF">R3Q16_31345</name>
</gene>
<dbReference type="Gene3D" id="3.40.50.720">
    <property type="entry name" value="NAD(P)-binding Rossmann-like Domain"/>
    <property type="match status" value="1"/>
</dbReference>
<evidence type="ECO:0000256" key="2">
    <source>
        <dbReference type="ARBA" id="ARBA00023002"/>
    </source>
</evidence>
<dbReference type="EMBL" id="JAWLKB010000032">
    <property type="protein sequence ID" value="MDV6271126.1"/>
    <property type="molecule type" value="Genomic_DNA"/>
</dbReference>
<keyword evidence="2" id="KW-0560">Oxidoreductase</keyword>
<comment type="similarity">
    <text evidence="1">Belongs to the short-chain dehydrogenases/reductases (SDR) family.</text>
</comment>
<accession>A0ABU4C3P5</accession>
<sequence>MSTDFSARFTGKTIIVTGAGSGIGRATTMRLLAEGATVVGADVSETRLAELMADAGTDRLVGVAGDLTEQATIDEIVSAAGTVDGIASVAGITDNWLPAAEMDDVTWQRVFDVNLTAPMRLTRAVLPQMIERGSGALAYVSSEAGFRSSISGAGYTSSKHALNGFVKSVAFYYGPKGVRANAVAPGGVNTNIDVAFNSSYALERTGKLLETMPTPSVEPGVVAKSLLWLLSDEAENINGVILPSDGGWTTI</sequence>
<dbReference type="Proteomes" id="UP001185927">
    <property type="component" value="Unassembled WGS sequence"/>
</dbReference>
<dbReference type="InterPro" id="IPR002347">
    <property type="entry name" value="SDR_fam"/>
</dbReference>
<keyword evidence="4" id="KW-1185">Reference proteome</keyword>
<evidence type="ECO:0000256" key="1">
    <source>
        <dbReference type="ARBA" id="ARBA00006484"/>
    </source>
</evidence>
<dbReference type="PANTHER" id="PTHR43477:SF1">
    <property type="entry name" value="DIHYDROANTICAPSIN 7-DEHYDROGENASE"/>
    <property type="match status" value="1"/>
</dbReference>
<dbReference type="PANTHER" id="PTHR43477">
    <property type="entry name" value="DIHYDROANTICAPSIN 7-DEHYDROGENASE"/>
    <property type="match status" value="1"/>
</dbReference>
<dbReference type="SUPFAM" id="SSF51735">
    <property type="entry name" value="NAD(P)-binding Rossmann-fold domains"/>
    <property type="match status" value="1"/>
</dbReference>
<dbReference type="PROSITE" id="PS00061">
    <property type="entry name" value="ADH_SHORT"/>
    <property type="match status" value="1"/>
</dbReference>
<reference evidence="3 4" key="1">
    <citation type="submission" date="2023-10" db="EMBL/GenBank/DDBJ databases">
        <title>Development of a sustainable strategy for remediation of hydrocarbon-contaminated territories based on the waste exchange concept.</title>
        <authorList>
            <person name="Krivoruchko A."/>
        </authorList>
    </citation>
    <scope>NUCLEOTIDE SEQUENCE [LARGE SCALE GENOMIC DNA]</scope>
    <source>
        <strain evidence="3 4">IEGM 1203</strain>
    </source>
</reference>
<organism evidence="3 4">
    <name type="scientific">Rhodococcus globerulus</name>
    <dbReference type="NCBI Taxonomy" id="33008"/>
    <lineage>
        <taxon>Bacteria</taxon>
        <taxon>Bacillati</taxon>
        <taxon>Actinomycetota</taxon>
        <taxon>Actinomycetes</taxon>
        <taxon>Mycobacteriales</taxon>
        <taxon>Nocardiaceae</taxon>
        <taxon>Rhodococcus</taxon>
    </lineage>
</organism>
<protein>
    <submittedName>
        <fullName evidence="3">SDR family NAD(P)-dependent oxidoreductase</fullName>
    </submittedName>
</protein>
<dbReference type="InterPro" id="IPR020904">
    <property type="entry name" value="Sc_DH/Rdtase_CS"/>
</dbReference>
<proteinExistence type="inferred from homology"/>
<dbReference type="PRINTS" id="PR00081">
    <property type="entry name" value="GDHRDH"/>
</dbReference>
<dbReference type="CDD" id="cd05233">
    <property type="entry name" value="SDR_c"/>
    <property type="match status" value="1"/>
</dbReference>
<dbReference type="InterPro" id="IPR036291">
    <property type="entry name" value="NAD(P)-bd_dom_sf"/>
</dbReference>
<name>A0ABU4C3P5_RHOGO</name>
<comment type="caution">
    <text evidence="3">The sequence shown here is derived from an EMBL/GenBank/DDBJ whole genome shotgun (WGS) entry which is preliminary data.</text>
</comment>
<dbReference type="RefSeq" id="WP_317545588.1">
    <property type="nucleotide sequence ID" value="NZ_JAWLKB010000032.1"/>
</dbReference>
<evidence type="ECO:0000313" key="4">
    <source>
        <dbReference type="Proteomes" id="UP001185927"/>
    </source>
</evidence>
<dbReference type="Pfam" id="PF00106">
    <property type="entry name" value="adh_short"/>
    <property type="match status" value="1"/>
</dbReference>
<evidence type="ECO:0000313" key="3">
    <source>
        <dbReference type="EMBL" id="MDV6271126.1"/>
    </source>
</evidence>
<dbReference type="InterPro" id="IPR051122">
    <property type="entry name" value="SDR_DHRS6-like"/>
</dbReference>